<comment type="subcellular location">
    <subcellularLocation>
        <location evidence="1">Cytoplasm</location>
        <location evidence="1">Cytosol</location>
    </subcellularLocation>
</comment>
<dbReference type="Proteomes" id="UP000694568">
    <property type="component" value="Unplaced"/>
</dbReference>
<keyword evidence="6" id="KW-0227">DNA damage</keyword>
<proteinExistence type="predicted"/>
<keyword evidence="15" id="KW-0175">Coiled coil</keyword>
<evidence type="ECO:0000256" key="3">
    <source>
        <dbReference type="ARBA" id="ARBA00022499"/>
    </source>
</evidence>
<keyword evidence="5" id="KW-0677">Repeat</keyword>
<dbReference type="GO" id="GO:0006974">
    <property type="term" value="P:DNA damage response"/>
    <property type="evidence" value="ECO:0007669"/>
    <property type="project" value="UniProtKB-KW"/>
</dbReference>
<dbReference type="InterPro" id="IPR001067">
    <property type="entry name" value="Nuc_translocat"/>
</dbReference>
<dbReference type="InterPro" id="IPR011598">
    <property type="entry name" value="bHLH_dom"/>
</dbReference>
<keyword evidence="13" id="KW-0539">Nucleus</keyword>
<keyword evidence="4" id="KW-0597">Phosphoprotein</keyword>
<dbReference type="GO" id="GO:0032922">
    <property type="term" value="P:circadian regulation of gene expression"/>
    <property type="evidence" value="ECO:0007669"/>
    <property type="project" value="InterPro"/>
</dbReference>
<dbReference type="InterPro" id="IPR013767">
    <property type="entry name" value="PAS_fold"/>
</dbReference>
<dbReference type="GeneTree" id="ENSGT00940000157580"/>
<dbReference type="PRINTS" id="PR00785">
    <property type="entry name" value="NCTRNSLOCATR"/>
</dbReference>
<dbReference type="Pfam" id="PF00010">
    <property type="entry name" value="HLH"/>
    <property type="match status" value="1"/>
</dbReference>
<dbReference type="SUPFAM" id="SSF55785">
    <property type="entry name" value="PYP-like sensor domain (PAS domain)"/>
    <property type="match status" value="2"/>
</dbReference>
<keyword evidence="19" id="KW-1185">Reference proteome</keyword>
<keyword evidence="3" id="KW-1017">Isopeptide bond</keyword>
<dbReference type="InterPro" id="IPR000014">
    <property type="entry name" value="PAS"/>
</dbReference>
<sequence>ILIGLKDRNNRLGKITVSRNKSEKKRRDQFNVLIKELGTMLPGNTRKMDKSTILQKSIDFLHKHKEIAAQSESTEIRQDWKPSFLSNEEFTQLMLEALDGFFLAIMTDGNIIYASESVTSLLEHLPSDLVDQNLLNFLPMGEHSDVYKALSSHIMEGETPTPEYLKTKNQLEFCCHMLRGTIDPNEPPVYEYVKFIGNFKSLNNVPNCTRNGFEGVIQRSLHSAFEDRVCLIATVRLAKPQFIKEMCTVEEPNEEFTSRHSLEWKFLFLDHRAPPIIGYLPFEVLGTSGYDYYHVDDLETLAKCHEHLMQYGKGKSCYYRFLTKGQQWIWLQTHYYITYHQWNSRPEFIVCTHTVVSYAEVRAEQRRELGIEELQPEITADKVRLLFNISHLQLEVMHNLKEQLEHRTRMIEANIQRQQDELRQIQDELHRVQGQSLQGQSLQGQSLQGQSLQVRWGTLSMQGQVVSAGTLQNGIQQQHAVQTHPQQQTLLREQSTALSQV</sequence>
<reference evidence="18" key="2">
    <citation type="submission" date="2025-09" db="UniProtKB">
        <authorList>
            <consortium name="Ensembl"/>
        </authorList>
    </citation>
    <scope>IDENTIFICATION</scope>
</reference>
<dbReference type="InterPro" id="IPR001610">
    <property type="entry name" value="PAC"/>
</dbReference>
<dbReference type="GO" id="GO:0000981">
    <property type="term" value="F:DNA-binding transcription factor activity, RNA polymerase II-specific"/>
    <property type="evidence" value="ECO:0007669"/>
    <property type="project" value="InterPro"/>
</dbReference>
<dbReference type="FunFam" id="3.30.450.20:FF:000016">
    <property type="entry name" value="Circadian locomoter output cycles protein"/>
    <property type="match status" value="1"/>
</dbReference>
<gene>
    <name evidence="18" type="primary">clocka</name>
</gene>
<reference evidence="18" key="1">
    <citation type="submission" date="2025-08" db="UniProtKB">
        <authorList>
            <consortium name="Ensembl"/>
        </authorList>
    </citation>
    <scope>IDENTIFICATION</scope>
</reference>
<dbReference type="CDD" id="cd19734">
    <property type="entry name" value="bHLH-PAS_CLOCK"/>
    <property type="match status" value="1"/>
</dbReference>
<evidence type="ECO:0000256" key="1">
    <source>
        <dbReference type="ARBA" id="ARBA00004514"/>
    </source>
</evidence>
<evidence type="ECO:0000256" key="12">
    <source>
        <dbReference type="ARBA" id="ARBA00023163"/>
    </source>
</evidence>
<evidence type="ECO:0000256" key="13">
    <source>
        <dbReference type="ARBA" id="ARBA00023242"/>
    </source>
</evidence>
<evidence type="ECO:0000256" key="6">
    <source>
        <dbReference type="ARBA" id="ARBA00022763"/>
    </source>
</evidence>
<keyword evidence="10" id="KW-0238">DNA-binding</keyword>
<dbReference type="PANTHER" id="PTHR46055:SF2">
    <property type="entry name" value="CIRCADIAN LOCOMOTER OUTPUT CYCLES PROTEIN KAPUT"/>
    <property type="match status" value="1"/>
</dbReference>
<dbReference type="FunFam" id="4.10.280.10:FF:000013">
    <property type="entry name" value="Circadian locomoter output cycles protein kaput"/>
    <property type="match status" value="1"/>
</dbReference>
<dbReference type="PROSITE" id="PS50112">
    <property type="entry name" value="PAS"/>
    <property type="match status" value="2"/>
</dbReference>
<evidence type="ECO:0000256" key="5">
    <source>
        <dbReference type="ARBA" id="ARBA00022737"/>
    </source>
</evidence>
<evidence type="ECO:0000313" key="18">
    <source>
        <dbReference type="Ensembl" id="ENSSLUP00000025864.1"/>
    </source>
</evidence>
<keyword evidence="8" id="KW-0805">Transcription regulation</keyword>
<dbReference type="GO" id="GO:0046983">
    <property type="term" value="F:protein dimerization activity"/>
    <property type="evidence" value="ECO:0007669"/>
    <property type="project" value="InterPro"/>
</dbReference>
<dbReference type="InterPro" id="IPR035965">
    <property type="entry name" value="PAS-like_dom_sf"/>
</dbReference>
<dbReference type="Pfam" id="PF00989">
    <property type="entry name" value="PAS"/>
    <property type="match status" value="1"/>
</dbReference>
<dbReference type="Gene3D" id="3.30.450.20">
    <property type="entry name" value="PAS domain"/>
    <property type="match status" value="2"/>
</dbReference>
<dbReference type="SMART" id="SM00353">
    <property type="entry name" value="HLH"/>
    <property type="match status" value="1"/>
</dbReference>
<dbReference type="CDD" id="cd00130">
    <property type="entry name" value="PAS"/>
    <property type="match status" value="2"/>
</dbReference>
<feature type="domain" description="BHLH" evidence="17">
    <location>
        <begin position="14"/>
        <end position="64"/>
    </location>
</feature>
<keyword evidence="9" id="KW-0090">Biological rhythms</keyword>
<keyword evidence="11" id="KW-0010">Activator</keyword>
<dbReference type="FunFam" id="3.30.450.20:FF:000022">
    <property type="entry name" value="circadian locomoter output cycles protein kaput"/>
    <property type="match status" value="1"/>
</dbReference>
<keyword evidence="7" id="KW-0832">Ubl conjugation</keyword>
<dbReference type="SMART" id="SM00091">
    <property type="entry name" value="PAS"/>
    <property type="match status" value="2"/>
</dbReference>
<feature type="coiled-coil region" evidence="15">
    <location>
        <begin position="401"/>
        <end position="435"/>
    </location>
</feature>
<dbReference type="GO" id="GO:0070888">
    <property type="term" value="F:E-box binding"/>
    <property type="evidence" value="ECO:0007669"/>
    <property type="project" value="TreeGrafter"/>
</dbReference>
<dbReference type="Ensembl" id="ENSSLUT00000026720.1">
    <property type="protein sequence ID" value="ENSSLUP00000025864.1"/>
    <property type="gene ID" value="ENSSLUG00000011628.1"/>
</dbReference>
<dbReference type="PROSITE" id="PS50888">
    <property type="entry name" value="BHLH"/>
    <property type="match status" value="1"/>
</dbReference>
<dbReference type="SUPFAM" id="SSF47459">
    <property type="entry name" value="HLH, helix-loop-helix DNA-binding domain"/>
    <property type="match status" value="1"/>
</dbReference>
<evidence type="ECO:0000256" key="4">
    <source>
        <dbReference type="ARBA" id="ARBA00022553"/>
    </source>
</evidence>
<protein>
    <recommendedName>
        <fullName evidence="14">Circadian locomoter output cycles protein kaput</fullName>
    </recommendedName>
</protein>
<dbReference type="Pfam" id="PF14598">
    <property type="entry name" value="PAS_11"/>
    <property type="match status" value="1"/>
</dbReference>
<evidence type="ECO:0000259" key="16">
    <source>
        <dbReference type="PROSITE" id="PS50112"/>
    </source>
</evidence>
<evidence type="ECO:0000313" key="19">
    <source>
        <dbReference type="Proteomes" id="UP000694568"/>
    </source>
</evidence>
<evidence type="ECO:0000256" key="15">
    <source>
        <dbReference type="SAM" id="Coils"/>
    </source>
</evidence>
<evidence type="ECO:0000256" key="11">
    <source>
        <dbReference type="ARBA" id="ARBA00023159"/>
    </source>
</evidence>
<dbReference type="InterPro" id="IPR047230">
    <property type="entry name" value="CLOCK-like"/>
</dbReference>
<dbReference type="SMART" id="SM00086">
    <property type="entry name" value="PAC"/>
    <property type="match status" value="1"/>
</dbReference>
<evidence type="ECO:0000259" key="17">
    <source>
        <dbReference type="PROSITE" id="PS50888"/>
    </source>
</evidence>
<feature type="domain" description="PAS" evidence="16">
    <location>
        <begin position="265"/>
        <end position="312"/>
    </location>
</feature>
<evidence type="ECO:0000256" key="7">
    <source>
        <dbReference type="ARBA" id="ARBA00022843"/>
    </source>
</evidence>
<dbReference type="InterPro" id="IPR036638">
    <property type="entry name" value="HLH_DNA-bd_sf"/>
</dbReference>
<keyword evidence="2" id="KW-0963">Cytoplasm</keyword>
<dbReference type="AlphaFoldDB" id="A0A8C9YIL6"/>
<feature type="domain" description="PAS" evidence="16">
    <location>
        <begin position="87"/>
        <end position="157"/>
    </location>
</feature>
<evidence type="ECO:0000256" key="10">
    <source>
        <dbReference type="ARBA" id="ARBA00023125"/>
    </source>
</evidence>
<evidence type="ECO:0000256" key="2">
    <source>
        <dbReference type="ARBA" id="ARBA00022490"/>
    </source>
</evidence>
<organism evidence="18 19">
    <name type="scientific">Sander lucioperca</name>
    <name type="common">Pike-perch</name>
    <name type="synonym">Perca lucioperca</name>
    <dbReference type="NCBI Taxonomy" id="283035"/>
    <lineage>
        <taxon>Eukaryota</taxon>
        <taxon>Metazoa</taxon>
        <taxon>Chordata</taxon>
        <taxon>Craniata</taxon>
        <taxon>Vertebrata</taxon>
        <taxon>Euteleostomi</taxon>
        <taxon>Actinopterygii</taxon>
        <taxon>Neopterygii</taxon>
        <taxon>Teleostei</taxon>
        <taxon>Neoteleostei</taxon>
        <taxon>Acanthomorphata</taxon>
        <taxon>Eupercaria</taxon>
        <taxon>Perciformes</taxon>
        <taxon>Percoidei</taxon>
        <taxon>Percidae</taxon>
        <taxon>Luciopercinae</taxon>
        <taxon>Sander</taxon>
    </lineage>
</organism>
<evidence type="ECO:0000256" key="9">
    <source>
        <dbReference type="ARBA" id="ARBA00023108"/>
    </source>
</evidence>
<accession>A0A8C9YIL6</accession>
<evidence type="ECO:0000256" key="14">
    <source>
        <dbReference type="ARBA" id="ARBA00040572"/>
    </source>
</evidence>
<keyword evidence="12" id="KW-0804">Transcription</keyword>
<dbReference type="Gene3D" id="4.10.280.10">
    <property type="entry name" value="Helix-loop-helix DNA-binding domain"/>
    <property type="match status" value="1"/>
</dbReference>
<name>A0A8C9YIL6_SANLU</name>
<dbReference type="PANTHER" id="PTHR46055">
    <property type="entry name" value="CIRCADIAN LOCOMOTER OUTPUT CYCLES PROTEIN KAPUT"/>
    <property type="match status" value="1"/>
</dbReference>
<dbReference type="GO" id="GO:0005829">
    <property type="term" value="C:cytosol"/>
    <property type="evidence" value="ECO:0007669"/>
    <property type="project" value="UniProtKB-SubCell"/>
</dbReference>
<dbReference type="GO" id="GO:1990513">
    <property type="term" value="C:CLOCK-BMAL transcription complex"/>
    <property type="evidence" value="ECO:0007669"/>
    <property type="project" value="TreeGrafter"/>
</dbReference>
<evidence type="ECO:0000256" key="8">
    <source>
        <dbReference type="ARBA" id="ARBA00023015"/>
    </source>
</evidence>